<evidence type="ECO:0000256" key="1">
    <source>
        <dbReference type="SAM" id="MobiDB-lite"/>
    </source>
</evidence>
<dbReference type="AlphaFoldDB" id="A0A8J3UAH7"/>
<feature type="compositionally biased region" description="Basic and acidic residues" evidence="1">
    <location>
        <begin position="261"/>
        <end position="291"/>
    </location>
</feature>
<gene>
    <name evidence="2" type="ORF">Pph01_67760</name>
</gene>
<evidence type="ECO:0000313" key="2">
    <source>
        <dbReference type="EMBL" id="GII41773.1"/>
    </source>
</evidence>
<sequence>MDLDAAGDRLYGLAPGEFVAARDALAKEAKTAGDAALSRRIAALRRPTVVGWAVNQAARRHLEELDELLDVGGRLREAWRRQDAEALAALTQERSAATARLARLIRQDAEAAGQPLSGTAGTEIEQTLDAAVVDETASEQVREGRLVRGLSYSGFAPAPVLRPVREAATPTGGGVPSRGRQAAPPSGERRRGDGEAAKERAARQKAERERREREKAAADARDAAARADEGLSSWEAELAEAVQDHDRLAEEVAELSGRLATAKDRQATARHRLDVARREESRSRRAAESARLRAARAEAALTDVPPVEG</sequence>
<dbReference type="RefSeq" id="WP_204077218.1">
    <property type="nucleotide sequence ID" value="NZ_BAABHI010000021.1"/>
</dbReference>
<organism evidence="2 3">
    <name type="scientific">Planotetraspora phitsanulokensis</name>
    <dbReference type="NCBI Taxonomy" id="575192"/>
    <lineage>
        <taxon>Bacteria</taxon>
        <taxon>Bacillati</taxon>
        <taxon>Actinomycetota</taxon>
        <taxon>Actinomycetes</taxon>
        <taxon>Streptosporangiales</taxon>
        <taxon>Streptosporangiaceae</taxon>
        <taxon>Planotetraspora</taxon>
    </lineage>
</organism>
<feature type="region of interest" description="Disordered" evidence="1">
    <location>
        <begin position="166"/>
        <end position="230"/>
    </location>
</feature>
<evidence type="ECO:0000313" key="3">
    <source>
        <dbReference type="Proteomes" id="UP000622547"/>
    </source>
</evidence>
<protein>
    <submittedName>
        <fullName evidence="2">Uncharacterized protein</fullName>
    </submittedName>
</protein>
<dbReference type="Proteomes" id="UP000622547">
    <property type="component" value="Unassembled WGS sequence"/>
</dbReference>
<feature type="compositionally biased region" description="Basic and acidic residues" evidence="1">
    <location>
        <begin position="187"/>
        <end position="229"/>
    </location>
</feature>
<keyword evidence="3" id="KW-1185">Reference proteome</keyword>
<accession>A0A8J3UAH7</accession>
<dbReference type="EMBL" id="BOOP01000036">
    <property type="protein sequence ID" value="GII41773.1"/>
    <property type="molecule type" value="Genomic_DNA"/>
</dbReference>
<feature type="region of interest" description="Disordered" evidence="1">
    <location>
        <begin position="259"/>
        <end position="291"/>
    </location>
</feature>
<proteinExistence type="predicted"/>
<comment type="caution">
    <text evidence="2">The sequence shown here is derived from an EMBL/GenBank/DDBJ whole genome shotgun (WGS) entry which is preliminary data.</text>
</comment>
<reference evidence="2 3" key="1">
    <citation type="submission" date="2021-01" db="EMBL/GenBank/DDBJ databases">
        <title>Whole genome shotgun sequence of Planotetraspora phitsanulokensis NBRC 104273.</title>
        <authorList>
            <person name="Komaki H."/>
            <person name="Tamura T."/>
        </authorList>
    </citation>
    <scope>NUCLEOTIDE SEQUENCE [LARGE SCALE GENOMIC DNA]</scope>
    <source>
        <strain evidence="2 3">NBRC 104273</strain>
    </source>
</reference>
<name>A0A8J3UAH7_9ACTN</name>